<feature type="transmembrane region" description="Helical" evidence="10">
    <location>
        <begin position="85"/>
        <end position="105"/>
    </location>
</feature>
<dbReference type="AlphaFoldDB" id="A0A2Z2NN80"/>
<dbReference type="EMBL" id="CP018632">
    <property type="protein sequence ID" value="ASJ72846.1"/>
    <property type="molecule type" value="Genomic_DNA"/>
</dbReference>
<evidence type="ECO:0000313" key="11">
    <source>
        <dbReference type="EMBL" id="ASJ72846.1"/>
    </source>
</evidence>
<dbReference type="KEGG" id="gai:IMCC3135_13805"/>
<reference evidence="11 12" key="1">
    <citation type="submission" date="2016-12" db="EMBL/GenBank/DDBJ databases">
        <authorList>
            <person name="Song W.-J."/>
            <person name="Kurnit D.M."/>
        </authorList>
    </citation>
    <scope>NUCLEOTIDE SEQUENCE [LARGE SCALE GENOMIC DNA]</scope>
    <source>
        <strain evidence="11 12">IMCC3135</strain>
    </source>
</reference>
<protein>
    <recommendedName>
        <fullName evidence="13">Succinate dehydrogenase</fullName>
    </recommendedName>
</protein>
<dbReference type="InterPro" id="IPR034804">
    <property type="entry name" value="SQR/QFR_C/D"/>
</dbReference>
<evidence type="ECO:0000313" key="12">
    <source>
        <dbReference type="Proteomes" id="UP000250079"/>
    </source>
</evidence>
<evidence type="ECO:0000256" key="6">
    <source>
        <dbReference type="ARBA" id="ARBA00022723"/>
    </source>
</evidence>
<dbReference type="GO" id="GO:0016020">
    <property type="term" value="C:membrane"/>
    <property type="evidence" value="ECO:0007669"/>
    <property type="project" value="UniProtKB-SubCell"/>
</dbReference>
<dbReference type="OrthoDB" id="5787321at2"/>
<evidence type="ECO:0000256" key="7">
    <source>
        <dbReference type="ARBA" id="ARBA00022989"/>
    </source>
</evidence>
<evidence type="ECO:0000256" key="1">
    <source>
        <dbReference type="ARBA" id="ARBA00001971"/>
    </source>
</evidence>
<keyword evidence="12" id="KW-1185">Reference proteome</keyword>
<comment type="cofactor">
    <cofactor evidence="1">
        <name>heme</name>
        <dbReference type="ChEBI" id="CHEBI:30413"/>
    </cofactor>
</comment>
<dbReference type="GO" id="GO:0046872">
    <property type="term" value="F:metal ion binding"/>
    <property type="evidence" value="ECO:0007669"/>
    <property type="project" value="UniProtKB-KW"/>
</dbReference>
<comment type="function">
    <text evidence="2">Membrane-anchoring subunit of succinate dehydrogenase (SDH).</text>
</comment>
<accession>A0A2Z2NN80</accession>
<evidence type="ECO:0000256" key="3">
    <source>
        <dbReference type="ARBA" id="ARBA00004370"/>
    </source>
</evidence>
<keyword evidence="7 10" id="KW-1133">Transmembrane helix</keyword>
<dbReference type="RefSeq" id="WP_088918124.1">
    <property type="nucleotide sequence ID" value="NZ_CP018632.1"/>
</dbReference>
<comment type="subcellular location">
    <subcellularLocation>
        <location evidence="3">Membrane</location>
    </subcellularLocation>
</comment>
<evidence type="ECO:0000256" key="10">
    <source>
        <dbReference type="SAM" id="Phobius"/>
    </source>
</evidence>
<name>A0A2Z2NN80_9GAMM</name>
<keyword evidence="6" id="KW-0479">Metal-binding</keyword>
<organism evidence="11 12">
    <name type="scientific">Granulosicoccus antarcticus IMCC3135</name>
    <dbReference type="NCBI Taxonomy" id="1192854"/>
    <lineage>
        <taxon>Bacteria</taxon>
        <taxon>Pseudomonadati</taxon>
        <taxon>Pseudomonadota</taxon>
        <taxon>Gammaproteobacteria</taxon>
        <taxon>Chromatiales</taxon>
        <taxon>Granulosicoccaceae</taxon>
        <taxon>Granulosicoccus</taxon>
    </lineage>
</organism>
<keyword evidence="4" id="KW-0349">Heme</keyword>
<evidence type="ECO:0000256" key="2">
    <source>
        <dbReference type="ARBA" id="ARBA00004050"/>
    </source>
</evidence>
<evidence type="ECO:0008006" key="13">
    <source>
        <dbReference type="Google" id="ProtNLM"/>
    </source>
</evidence>
<keyword evidence="5 10" id="KW-0812">Transmembrane</keyword>
<proteinExistence type="predicted"/>
<feature type="transmembrane region" description="Helical" evidence="10">
    <location>
        <begin position="52"/>
        <end position="73"/>
    </location>
</feature>
<sequence>MLDIRLYMLQRLTALIMAPLTLVHIALMIYAIQGGLSAAEILGRTQGSIFWFFFYGLFVASVSIHAAIGLRVIISETLKVRGTQLTILSWAFFLIALYMGAKAVIGVTLS</sequence>
<dbReference type="Pfam" id="PF01127">
    <property type="entry name" value="Sdh_cyt"/>
    <property type="match status" value="1"/>
</dbReference>
<feature type="transmembrane region" description="Helical" evidence="10">
    <location>
        <begin position="12"/>
        <end position="32"/>
    </location>
</feature>
<evidence type="ECO:0000256" key="8">
    <source>
        <dbReference type="ARBA" id="ARBA00023004"/>
    </source>
</evidence>
<keyword evidence="9 10" id="KW-0472">Membrane</keyword>
<keyword evidence="8" id="KW-0408">Iron</keyword>
<dbReference type="Proteomes" id="UP000250079">
    <property type="component" value="Chromosome"/>
</dbReference>
<evidence type="ECO:0000256" key="9">
    <source>
        <dbReference type="ARBA" id="ARBA00023136"/>
    </source>
</evidence>
<evidence type="ECO:0000256" key="4">
    <source>
        <dbReference type="ARBA" id="ARBA00022617"/>
    </source>
</evidence>
<gene>
    <name evidence="11" type="ORF">IMCC3135_13805</name>
</gene>
<dbReference type="InterPro" id="IPR000701">
    <property type="entry name" value="SuccDH_FuR_B_TM-su"/>
</dbReference>
<dbReference type="SUPFAM" id="SSF81343">
    <property type="entry name" value="Fumarate reductase respiratory complex transmembrane subunits"/>
    <property type="match status" value="1"/>
</dbReference>
<dbReference type="Gene3D" id="1.20.1300.10">
    <property type="entry name" value="Fumarate reductase/succinate dehydrogenase, transmembrane subunit"/>
    <property type="match status" value="1"/>
</dbReference>
<evidence type="ECO:0000256" key="5">
    <source>
        <dbReference type="ARBA" id="ARBA00022692"/>
    </source>
</evidence>